<dbReference type="PANTHER" id="PTHR12113">
    <property type="entry name" value="DICKKOPF3-LIKE 3"/>
    <property type="match status" value="1"/>
</dbReference>
<evidence type="ECO:0000256" key="2">
    <source>
        <dbReference type="ARBA" id="ARBA00010842"/>
    </source>
</evidence>
<evidence type="ECO:0000256" key="7">
    <source>
        <dbReference type="ARBA" id="ARBA00023157"/>
    </source>
</evidence>
<dbReference type="GO" id="GO:0016055">
    <property type="term" value="P:Wnt signaling pathway"/>
    <property type="evidence" value="ECO:0007669"/>
    <property type="project" value="UniProtKB-KW"/>
</dbReference>
<dbReference type="CDD" id="cd23274">
    <property type="entry name" value="Dkk3_Cys2"/>
    <property type="match status" value="1"/>
</dbReference>
<dbReference type="GO" id="GO:0005615">
    <property type="term" value="C:extracellular space"/>
    <property type="evidence" value="ECO:0007669"/>
    <property type="project" value="TreeGrafter"/>
</dbReference>
<dbReference type="GO" id="GO:0048019">
    <property type="term" value="F:receptor antagonist activity"/>
    <property type="evidence" value="ECO:0007669"/>
    <property type="project" value="TreeGrafter"/>
</dbReference>
<keyword evidence="4" id="KW-0964">Secreted</keyword>
<comment type="subcellular location">
    <subcellularLocation>
        <location evidence="1">Secreted</location>
    </subcellularLocation>
</comment>
<evidence type="ECO:0000256" key="1">
    <source>
        <dbReference type="ARBA" id="ARBA00004613"/>
    </source>
</evidence>
<feature type="compositionally biased region" description="Polar residues" evidence="8">
    <location>
        <begin position="264"/>
        <end position="277"/>
    </location>
</feature>
<evidence type="ECO:0000256" key="4">
    <source>
        <dbReference type="ARBA" id="ARBA00022525"/>
    </source>
</evidence>
<evidence type="ECO:0000259" key="9">
    <source>
        <dbReference type="Pfam" id="PF04706"/>
    </source>
</evidence>
<dbReference type="GO" id="GO:0090090">
    <property type="term" value="P:negative regulation of canonical Wnt signaling pathway"/>
    <property type="evidence" value="ECO:0007669"/>
    <property type="project" value="TreeGrafter"/>
</dbReference>
<evidence type="ECO:0000256" key="5">
    <source>
        <dbReference type="ARBA" id="ARBA00022687"/>
    </source>
</evidence>
<dbReference type="EMBL" id="RHFK02000012">
    <property type="protein sequence ID" value="TWW68045.1"/>
    <property type="molecule type" value="Genomic_DNA"/>
</dbReference>
<dbReference type="GO" id="GO:0039706">
    <property type="term" value="F:co-receptor binding"/>
    <property type="evidence" value="ECO:0007669"/>
    <property type="project" value="TreeGrafter"/>
</dbReference>
<dbReference type="InterPro" id="IPR039863">
    <property type="entry name" value="DKK1-4"/>
</dbReference>
<organism evidence="10 11">
    <name type="scientific">Takifugu flavidus</name>
    <name type="common">sansaifugu</name>
    <dbReference type="NCBI Taxonomy" id="433684"/>
    <lineage>
        <taxon>Eukaryota</taxon>
        <taxon>Metazoa</taxon>
        <taxon>Chordata</taxon>
        <taxon>Craniata</taxon>
        <taxon>Vertebrata</taxon>
        <taxon>Euteleostomi</taxon>
        <taxon>Actinopterygii</taxon>
        <taxon>Neopterygii</taxon>
        <taxon>Teleostei</taxon>
        <taxon>Neoteleostei</taxon>
        <taxon>Acanthomorphata</taxon>
        <taxon>Eupercaria</taxon>
        <taxon>Tetraodontiformes</taxon>
        <taxon>Tetradontoidea</taxon>
        <taxon>Tetraodontidae</taxon>
        <taxon>Takifugu</taxon>
    </lineage>
</organism>
<evidence type="ECO:0000256" key="3">
    <source>
        <dbReference type="ARBA" id="ARBA00022473"/>
    </source>
</evidence>
<name>A0A5C6NMA5_9TELE</name>
<dbReference type="PANTHER" id="PTHR12113:SF8">
    <property type="entry name" value="DICKKOPF-RELATED PROTEIN 3"/>
    <property type="match status" value="1"/>
</dbReference>
<keyword evidence="7" id="KW-1015">Disulfide bond</keyword>
<evidence type="ECO:0000256" key="6">
    <source>
        <dbReference type="ARBA" id="ARBA00022729"/>
    </source>
</evidence>
<dbReference type="InterPro" id="IPR047300">
    <property type="entry name" value="Dkk3_Cys2"/>
</dbReference>
<feature type="region of interest" description="Disordered" evidence="8">
    <location>
        <begin position="204"/>
        <end position="277"/>
    </location>
</feature>
<keyword evidence="11" id="KW-1185">Reference proteome</keyword>
<dbReference type="AlphaFoldDB" id="A0A5C6NMA5"/>
<dbReference type="Proteomes" id="UP000324091">
    <property type="component" value="Chromosome 2"/>
</dbReference>
<sequence>MAVVDFGPAGSALRQAPEPPRIISALTSDYMSGQLCQNKRRAGGNVAGILTDCRKRQPPLGEKPATFHKQVPTCGPPGAGCSAARSLRRGIYPGGVPGALSGQTRSSPSESRDNLVHADKVLQDRTLISRKSPQYRYHSNGCRQMNNVLDWPPGREPHLVNAVRRTNSCGIMRVALLVLALTAVCNGILPEIVHPGVTHILGDYYGQTEQPEPDDESVEVEQRSEDLQPAPEDAVHPNNNLGPPPSGLQNETDQEPVSVEQEKGSISTDDPSSDLENSIEQGCVSAEDCGRGKYCLQNTQRSRCRPCKPVDVCVYKCVLFVDEPCTLDEECCDGQLCVWGQCSHNATRGEAGSTCQRQSDCGPDLCCAIHAVLLFPVCSAKPIERERCFGAPNHVMELLSWDAGDEGPRKHCPCVGDLQCQHLGRGSMCLKEEDSSEEDLADSLYSDIDYII</sequence>
<gene>
    <name evidence="10" type="ORF">D4764_02G0010860</name>
</gene>
<proteinExistence type="inferred from homology"/>
<keyword evidence="5" id="KW-0879">Wnt signaling pathway</keyword>
<keyword evidence="6" id="KW-0732">Signal</keyword>
<dbReference type="Pfam" id="PF04706">
    <property type="entry name" value="Dickkopf_N"/>
    <property type="match status" value="1"/>
</dbReference>
<accession>A0A5C6NMA5</accession>
<comment type="caution">
    <text evidence="10">The sequence shown here is derived from an EMBL/GenBank/DDBJ whole genome shotgun (WGS) entry which is preliminary data.</text>
</comment>
<keyword evidence="3" id="KW-0217">Developmental protein</keyword>
<evidence type="ECO:0000313" key="11">
    <source>
        <dbReference type="Proteomes" id="UP000324091"/>
    </source>
</evidence>
<dbReference type="InterPro" id="IPR006796">
    <property type="entry name" value="Dickkopf_N"/>
</dbReference>
<dbReference type="FunFam" id="2.10.80.10:FF:000008">
    <property type="entry name" value="Dickkopf WNT-signaling pathway inhibitor 3a"/>
    <property type="match status" value="1"/>
</dbReference>
<protein>
    <recommendedName>
        <fullName evidence="9">Dickkopf N-terminal cysteine-rich domain-containing protein</fullName>
    </recommendedName>
</protein>
<feature type="domain" description="Dickkopf N-terminal cysteine-rich" evidence="9">
    <location>
        <begin position="283"/>
        <end position="343"/>
    </location>
</feature>
<comment type="similarity">
    <text evidence="2">Belongs to the dickkopf family.</text>
</comment>
<dbReference type="Gene3D" id="2.10.80.10">
    <property type="entry name" value="Lipase, subunit A"/>
    <property type="match status" value="1"/>
</dbReference>
<reference evidence="10 11" key="1">
    <citation type="submission" date="2019-04" db="EMBL/GenBank/DDBJ databases">
        <title>Chromosome genome assembly for Takifugu flavidus.</title>
        <authorList>
            <person name="Xiao S."/>
        </authorList>
    </citation>
    <scope>NUCLEOTIDE SEQUENCE [LARGE SCALE GENOMIC DNA]</scope>
    <source>
        <strain evidence="10">HTHZ2018</strain>
        <tissue evidence="10">Muscle</tissue>
    </source>
</reference>
<evidence type="ECO:0000256" key="8">
    <source>
        <dbReference type="SAM" id="MobiDB-lite"/>
    </source>
</evidence>
<evidence type="ECO:0000313" key="10">
    <source>
        <dbReference type="EMBL" id="TWW68045.1"/>
    </source>
</evidence>